<keyword evidence="2" id="KW-1133">Transmembrane helix</keyword>
<protein>
    <submittedName>
        <fullName evidence="3">Uncharacterized protein</fullName>
    </submittedName>
</protein>
<keyword evidence="4" id="KW-1185">Reference proteome</keyword>
<reference evidence="3" key="1">
    <citation type="submission" date="2021-01" db="EMBL/GenBank/DDBJ databases">
        <title>Deciphering the adaptive evolutionary patterns associated with biogeogrpahic diversity in the finger millet blast pathogen Magnaporthe oryzae in Eastern Africa.</title>
        <authorList>
            <person name="Onyema G."/>
            <person name="Shittu T.A."/>
            <person name="Dodsworth S."/>
            <person name="Devilliers S."/>
            <person name="Muthumeenakshi S."/>
            <person name="Sreenivasaprasad S."/>
        </authorList>
    </citation>
    <scope>NUCLEOTIDE SEQUENCE</scope>
    <source>
        <strain evidence="3">D15/s37</strain>
    </source>
</reference>
<feature type="transmembrane region" description="Helical" evidence="2">
    <location>
        <begin position="12"/>
        <end position="35"/>
    </location>
</feature>
<feature type="region of interest" description="Disordered" evidence="1">
    <location>
        <begin position="68"/>
        <end position="93"/>
    </location>
</feature>
<dbReference type="EMBL" id="JABSND010000443">
    <property type="protein sequence ID" value="KAI6290643.1"/>
    <property type="molecule type" value="Genomic_DNA"/>
</dbReference>
<keyword evidence="2" id="KW-0472">Membrane</keyword>
<gene>
    <name evidence="3" type="ORF">MCOR33_011160</name>
</gene>
<organism evidence="3 4">
    <name type="scientific">Pyricularia grisea</name>
    <name type="common">Crabgrass-specific blast fungus</name>
    <name type="synonym">Magnaporthe grisea</name>
    <dbReference type="NCBI Taxonomy" id="148305"/>
    <lineage>
        <taxon>Eukaryota</taxon>
        <taxon>Fungi</taxon>
        <taxon>Dikarya</taxon>
        <taxon>Ascomycota</taxon>
        <taxon>Pezizomycotina</taxon>
        <taxon>Sordariomycetes</taxon>
        <taxon>Sordariomycetidae</taxon>
        <taxon>Magnaporthales</taxon>
        <taxon>Pyriculariaceae</taxon>
        <taxon>Pyricularia</taxon>
    </lineage>
</organism>
<evidence type="ECO:0000313" key="3">
    <source>
        <dbReference type="EMBL" id="KAI6290643.1"/>
    </source>
</evidence>
<sequence length="119" mass="13020">MAAQIIIKNRIPFLMAGVPVTIVPVTAQMLFTLALGKEGPCDLLRQVGVAPGASYGKSRAYEQGYSNHPKLLQLNGPDTRNGPTQVIRPTPRKIRDASSQCRCQVHSTLSRLDAFARYN</sequence>
<accession>A0ABQ8N3G3</accession>
<evidence type="ECO:0000256" key="1">
    <source>
        <dbReference type="SAM" id="MobiDB-lite"/>
    </source>
</evidence>
<dbReference type="Proteomes" id="UP001059893">
    <property type="component" value="Unassembled WGS sequence"/>
</dbReference>
<comment type="caution">
    <text evidence="3">The sequence shown here is derived from an EMBL/GenBank/DDBJ whole genome shotgun (WGS) entry which is preliminary data.</text>
</comment>
<name>A0ABQ8N3G3_PYRGI</name>
<proteinExistence type="predicted"/>
<evidence type="ECO:0000256" key="2">
    <source>
        <dbReference type="SAM" id="Phobius"/>
    </source>
</evidence>
<keyword evidence="2" id="KW-0812">Transmembrane</keyword>
<evidence type="ECO:0000313" key="4">
    <source>
        <dbReference type="Proteomes" id="UP001059893"/>
    </source>
</evidence>